<reference evidence="9" key="1">
    <citation type="journal article" date="2020" name="mSystems">
        <title>Genome- and Community-Level Interaction Insights into Carbon Utilization and Element Cycling Functions of Hydrothermarchaeota in Hydrothermal Sediment.</title>
        <authorList>
            <person name="Zhou Z."/>
            <person name="Liu Y."/>
            <person name="Xu W."/>
            <person name="Pan J."/>
            <person name="Luo Z.H."/>
            <person name="Li M."/>
        </authorList>
    </citation>
    <scope>NUCLEOTIDE SEQUENCE [LARGE SCALE GENOMIC DNA]</scope>
    <source>
        <strain evidence="9">HyVt-535</strain>
    </source>
</reference>
<keyword evidence="1 6" id="KW-0597">Phosphoprotein</keyword>
<dbReference type="Pfam" id="PF00196">
    <property type="entry name" value="GerE"/>
    <property type="match status" value="1"/>
</dbReference>
<sequence length="214" mass="23442">MIRILLVDDHSLFRTGMKSILETQDDMEVVGEADTGEAAVEQVRQSPPDVVLMDVHMPGIGGIEATRRILRAEPGVKVIALTALNDEPFPSRLLDAGAVGYLTKGCPAEELLDAIRRVMRDEHYLSADVAQKLSLSALVNKGESSPLAKLSPREMQVMMMITQGKTTQEISDALYLSPKTVSTYRTRLFEKLGVSNDVELTHFALRHGVIELGG</sequence>
<protein>
    <submittedName>
        <fullName evidence="9">Response regulator</fullName>
    </submittedName>
</protein>
<evidence type="ECO:0000313" key="9">
    <source>
        <dbReference type="EMBL" id="HHH12958.1"/>
    </source>
</evidence>
<dbReference type="InterPro" id="IPR039420">
    <property type="entry name" value="WalR-like"/>
</dbReference>
<organism evidence="9">
    <name type="scientific">Thiolapillus brandeum</name>
    <dbReference type="NCBI Taxonomy" id="1076588"/>
    <lineage>
        <taxon>Bacteria</taxon>
        <taxon>Pseudomonadati</taxon>
        <taxon>Pseudomonadota</taxon>
        <taxon>Gammaproteobacteria</taxon>
        <taxon>Chromatiales</taxon>
        <taxon>Sedimenticolaceae</taxon>
        <taxon>Thiolapillus</taxon>
    </lineage>
</organism>
<comment type="caution">
    <text evidence="9">The sequence shown here is derived from an EMBL/GenBank/DDBJ whole genome shotgun (WGS) entry which is preliminary data.</text>
</comment>
<dbReference type="PANTHER" id="PTHR43214:SF3">
    <property type="entry name" value="RESPONSE REGULATOR UVRY"/>
    <property type="match status" value="1"/>
</dbReference>
<gene>
    <name evidence="9" type="ORF">ENJ98_01865</name>
</gene>
<dbReference type="SMART" id="SM00421">
    <property type="entry name" value="HTH_LUXR"/>
    <property type="match status" value="1"/>
</dbReference>
<dbReference type="Proteomes" id="UP000886100">
    <property type="component" value="Unassembled WGS sequence"/>
</dbReference>
<dbReference type="PROSITE" id="PS50043">
    <property type="entry name" value="HTH_LUXR_2"/>
    <property type="match status" value="1"/>
</dbReference>
<feature type="domain" description="HTH luxR-type" evidence="7">
    <location>
        <begin position="143"/>
        <end position="208"/>
    </location>
</feature>
<keyword evidence="4" id="KW-0238">DNA-binding</keyword>
<dbReference type="SMART" id="SM00448">
    <property type="entry name" value="REC"/>
    <property type="match status" value="1"/>
</dbReference>
<dbReference type="GO" id="GO:0003677">
    <property type="term" value="F:DNA binding"/>
    <property type="evidence" value="ECO:0007669"/>
    <property type="project" value="UniProtKB-KW"/>
</dbReference>
<feature type="domain" description="Response regulatory" evidence="8">
    <location>
        <begin position="3"/>
        <end position="119"/>
    </location>
</feature>
<evidence type="ECO:0000256" key="1">
    <source>
        <dbReference type="ARBA" id="ARBA00022553"/>
    </source>
</evidence>
<dbReference type="EMBL" id="DROM01000118">
    <property type="protein sequence ID" value="HHH12958.1"/>
    <property type="molecule type" value="Genomic_DNA"/>
</dbReference>
<dbReference type="AlphaFoldDB" id="A0A7C5MUK6"/>
<dbReference type="PANTHER" id="PTHR43214">
    <property type="entry name" value="TWO-COMPONENT RESPONSE REGULATOR"/>
    <property type="match status" value="1"/>
</dbReference>
<feature type="modified residue" description="4-aspartylphosphate" evidence="6">
    <location>
        <position position="54"/>
    </location>
</feature>
<proteinExistence type="predicted"/>
<dbReference type="Gene3D" id="3.40.50.2300">
    <property type="match status" value="1"/>
</dbReference>
<keyword evidence="2" id="KW-0902">Two-component regulatory system</keyword>
<dbReference type="PRINTS" id="PR00038">
    <property type="entry name" value="HTHLUXR"/>
</dbReference>
<dbReference type="GO" id="GO:0000160">
    <property type="term" value="P:phosphorelay signal transduction system"/>
    <property type="evidence" value="ECO:0007669"/>
    <property type="project" value="UniProtKB-KW"/>
</dbReference>
<dbReference type="PROSITE" id="PS50110">
    <property type="entry name" value="RESPONSE_REGULATORY"/>
    <property type="match status" value="1"/>
</dbReference>
<evidence type="ECO:0000259" key="7">
    <source>
        <dbReference type="PROSITE" id="PS50043"/>
    </source>
</evidence>
<evidence type="ECO:0000256" key="2">
    <source>
        <dbReference type="ARBA" id="ARBA00023012"/>
    </source>
</evidence>
<dbReference type="CDD" id="cd06170">
    <property type="entry name" value="LuxR_C_like"/>
    <property type="match status" value="1"/>
</dbReference>
<dbReference type="InterPro" id="IPR001789">
    <property type="entry name" value="Sig_transdc_resp-reg_receiver"/>
</dbReference>
<evidence type="ECO:0000256" key="3">
    <source>
        <dbReference type="ARBA" id="ARBA00023015"/>
    </source>
</evidence>
<evidence type="ECO:0000256" key="4">
    <source>
        <dbReference type="ARBA" id="ARBA00023125"/>
    </source>
</evidence>
<evidence type="ECO:0000256" key="5">
    <source>
        <dbReference type="ARBA" id="ARBA00023163"/>
    </source>
</evidence>
<keyword evidence="5" id="KW-0804">Transcription</keyword>
<accession>A0A7C5MUK6</accession>
<keyword evidence="3" id="KW-0805">Transcription regulation</keyword>
<dbReference type="InterPro" id="IPR000792">
    <property type="entry name" value="Tscrpt_reg_LuxR_C"/>
</dbReference>
<dbReference type="SUPFAM" id="SSF52172">
    <property type="entry name" value="CheY-like"/>
    <property type="match status" value="1"/>
</dbReference>
<evidence type="ECO:0000259" key="8">
    <source>
        <dbReference type="PROSITE" id="PS50110"/>
    </source>
</evidence>
<evidence type="ECO:0000256" key="6">
    <source>
        <dbReference type="PROSITE-ProRule" id="PRU00169"/>
    </source>
</evidence>
<dbReference type="InterPro" id="IPR058245">
    <property type="entry name" value="NreC/VraR/RcsB-like_REC"/>
</dbReference>
<name>A0A7C5MUK6_9GAMM</name>
<dbReference type="CDD" id="cd17535">
    <property type="entry name" value="REC_NarL-like"/>
    <property type="match status" value="1"/>
</dbReference>
<dbReference type="InterPro" id="IPR011006">
    <property type="entry name" value="CheY-like_superfamily"/>
</dbReference>
<dbReference type="Pfam" id="PF00072">
    <property type="entry name" value="Response_reg"/>
    <property type="match status" value="1"/>
</dbReference>
<dbReference type="GO" id="GO:0006355">
    <property type="term" value="P:regulation of DNA-templated transcription"/>
    <property type="evidence" value="ECO:0007669"/>
    <property type="project" value="InterPro"/>
</dbReference>
<dbReference type="PROSITE" id="PS00622">
    <property type="entry name" value="HTH_LUXR_1"/>
    <property type="match status" value="1"/>
</dbReference>